<proteinExistence type="predicted"/>
<dbReference type="Proteomes" id="UP000217289">
    <property type="component" value="Chromosome"/>
</dbReference>
<evidence type="ECO:0000313" key="1">
    <source>
        <dbReference type="EMBL" id="ATB33738.1"/>
    </source>
</evidence>
<dbReference type="OrthoDB" id="5493211at2"/>
<sequence length="266" mass="30929">MTKEHSPVLEFPAMLYGSSAAILRKVRAEGHWWAREYRKTGAFPHPRQMRQVPPGEVLVVRPGAEFDLNRPRWWMHLFVGVFTSMDECVQKEERQRTEGAFESFCLSTPWGALFHAVSPPPLRSAERMANRLASVLRFWDVLQGLRYAFWFGKKYTLEELMEDIYRKTLEAWCPGGPASVREHIALTVERMSRATREDCLEVVLRVMPILVNMDADLKHREVLSDPGFLRERLRALSLEDFEDFSSAYKYTVAVQLAAWDRELGRH</sequence>
<dbReference type="KEGG" id="mbd:MEBOL_007236"/>
<dbReference type="RefSeq" id="WP_095981729.1">
    <property type="nucleotide sequence ID" value="NZ_CP022163.1"/>
</dbReference>
<organism evidence="1 2">
    <name type="scientific">Melittangium boletus DSM 14713</name>
    <dbReference type="NCBI Taxonomy" id="1294270"/>
    <lineage>
        <taxon>Bacteria</taxon>
        <taxon>Pseudomonadati</taxon>
        <taxon>Myxococcota</taxon>
        <taxon>Myxococcia</taxon>
        <taxon>Myxococcales</taxon>
        <taxon>Cystobacterineae</taxon>
        <taxon>Archangiaceae</taxon>
        <taxon>Melittangium</taxon>
    </lineage>
</organism>
<reference evidence="1 2" key="1">
    <citation type="submission" date="2017-06" db="EMBL/GenBank/DDBJ databases">
        <authorList>
            <person name="Kim H.J."/>
            <person name="Triplett B.A."/>
        </authorList>
    </citation>
    <scope>NUCLEOTIDE SEQUENCE [LARGE SCALE GENOMIC DNA]</scope>
    <source>
        <strain evidence="1 2">DSM 14713</strain>
    </source>
</reference>
<dbReference type="AlphaFoldDB" id="A0A250IR28"/>
<keyword evidence="2" id="KW-1185">Reference proteome</keyword>
<gene>
    <name evidence="1" type="ORF">MEBOL_007236</name>
</gene>
<evidence type="ECO:0000313" key="2">
    <source>
        <dbReference type="Proteomes" id="UP000217289"/>
    </source>
</evidence>
<name>A0A250IR28_9BACT</name>
<dbReference type="EMBL" id="CP022163">
    <property type="protein sequence ID" value="ATB33738.1"/>
    <property type="molecule type" value="Genomic_DNA"/>
</dbReference>
<protein>
    <submittedName>
        <fullName evidence="1">Uncharacterized protein</fullName>
    </submittedName>
</protein>
<accession>A0A250IR28</accession>